<sequence length="308" mass="35716">MTFADWREETIQRVDERGIAGVRESIRELYVGFHRRLGRIWNYGTPIYEEDWDVLVVLDACRADVMETVLDDYPSLVRGGSTYSVGSASPEWLEKNFDPEQYGEEMTRTAYVTGNAFSEEKLDEKDFLLLDEVWKYEWDDEVGTMRPEILTDRAIRVMRETKPDRMVVHYMQPHQPYLGNPVTGDGIDPHDVGNPGDTSFDKLKRGEIEESEVRRWYRENLEIVLENIENVLLENLDAETVVITADHGELFGEYGLYAHPRDTLVPLLKRVPWVHAEAHDTGEYEPTIKADRTADIDVRNRLDDLGYL</sequence>
<accession>D8J4N9</accession>
<organism evidence="2 4">
    <name type="scientific">Halalkalicoccus jeotgali (strain DSM 18796 / CECT 7217 / JCM 14584 / KCTC 4019 / B3)</name>
    <dbReference type="NCBI Taxonomy" id="795797"/>
    <lineage>
        <taxon>Archaea</taxon>
        <taxon>Methanobacteriati</taxon>
        <taxon>Methanobacteriota</taxon>
        <taxon>Stenosarchaea group</taxon>
        <taxon>Halobacteria</taxon>
        <taxon>Halobacteriales</taxon>
        <taxon>Halococcaceae</taxon>
        <taxon>Halalkalicoccus</taxon>
    </lineage>
</organism>
<dbReference type="EMBL" id="AOHV01000030">
    <property type="protein sequence ID" value="ELY36085.1"/>
    <property type="molecule type" value="Genomic_DNA"/>
</dbReference>
<gene>
    <name evidence="2" type="ordered locus">HacjB3_10615</name>
    <name evidence="3" type="ORF">C497_12052</name>
</gene>
<dbReference type="GeneID" id="9419933"/>
<reference evidence="2 4" key="1">
    <citation type="journal article" date="2010" name="J. Bacteriol.">
        <title>Complete genome sequence of Halalkalicoccus jeotgali B3(T), an extremely halophilic archaeon.</title>
        <authorList>
            <person name="Roh S.W."/>
            <person name="Nam Y.D."/>
            <person name="Nam S.H."/>
            <person name="Choi S.H."/>
            <person name="Park H.S."/>
            <person name="Bae J.W."/>
        </authorList>
    </citation>
    <scope>NUCLEOTIDE SEQUENCE [LARGE SCALE GENOMIC DNA]</scope>
    <source>
        <strain evidence="2">B3</strain>
        <strain evidence="4">DSM 18796 / CECT 7217 / JCM 14584 / KCTC 4019 / B3</strain>
    </source>
</reference>
<dbReference type="PATRIC" id="fig|795797.18.peg.2122"/>
<reference evidence="3 5" key="2">
    <citation type="journal article" date="2014" name="PLoS Genet.">
        <title>Phylogenetically driven sequencing of extremely halophilic archaea reveals strategies for static and dynamic osmo-response.</title>
        <authorList>
            <person name="Becker E.A."/>
            <person name="Seitzer P.M."/>
            <person name="Tritt A."/>
            <person name="Larsen D."/>
            <person name="Krusor M."/>
            <person name="Yao A.I."/>
            <person name="Wu D."/>
            <person name="Madern D."/>
            <person name="Eisen J.A."/>
            <person name="Darling A.E."/>
            <person name="Facciotti M.T."/>
        </authorList>
    </citation>
    <scope>NUCLEOTIDE SEQUENCE [LARGE SCALE GENOMIC DNA]</scope>
    <source>
        <strain evidence="3">B3</strain>
        <strain evidence="5">DSM 18796 / CECT 7217 / JCM 14584 / KCTC 4019 / B3</strain>
    </source>
</reference>
<proteinExistence type="predicted"/>
<evidence type="ECO:0000313" key="5">
    <source>
        <dbReference type="Proteomes" id="UP000011645"/>
    </source>
</evidence>
<dbReference type="OrthoDB" id="100846at2157"/>
<dbReference type="SUPFAM" id="SSF53649">
    <property type="entry name" value="Alkaline phosphatase-like"/>
    <property type="match status" value="1"/>
</dbReference>
<dbReference type="AlphaFoldDB" id="D8J4N9"/>
<protein>
    <recommendedName>
        <fullName evidence="1">Sulfatase N-terminal domain-containing protein</fullName>
    </recommendedName>
</protein>
<dbReference type="Pfam" id="PF00884">
    <property type="entry name" value="Sulfatase"/>
    <property type="match status" value="1"/>
</dbReference>
<dbReference type="eggNOG" id="arCOG04525">
    <property type="taxonomic scope" value="Archaea"/>
</dbReference>
<dbReference type="Gene3D" id="3.40.720.10">
    <property type="entry name" value="Alkaline Phosphatase, subunit A"/>
    <property type="match status" value="1"/>
</dbReference>
<dbReference type="HOGENOM" id="CLU_069530_0_0_2"/>
<feature type="domain" description="Sulfatase N-terminal" evidence="1">
    <location>
        <begin position="134"/>
        <end position="272"/>
    </location>
</feature>
<dbReference type="InterPro" id="IPR000917">
    <property type="entry name" value="Sulfatase_N"/>
</dbReference>
<dbReference type="STRING" id="795797.HacjB3_10615"/>
<dbReference type="Proteomes" id="UP000000390">
    <property type="component" value="Chromosome"/>
</dbReference>
<dbReference type="Proteomes" id="UP000011645">
    <property type="component" value="Unassembled WGS sequence"/>
</dbReference>
<dbReference type="RefSeq" id="WP_008416966.1">
    <property type="nucleotide sequence ID" value="NC_014297.1"/>
</dbReference>
<name>D8J4N9_HALJB</name>
<evidence type="ECO:0000313" key="3">
    <source>
        <dbReference type="EMBL" id="ELY36085.1"/>
    </source>
</evidence>
<dbReference type="EMBL" id="CP002062">
    <property type="protein sequence ID" value="ADJ15506.1"/>
    <property type="molecule type" value="Genomic_DNA"/>
</dbReference>
<evidence type="ECO:0000259" key="1">
    <source>
        <dbReference type="Pfam" id="PF00884"/>
    </source>
</evidence>
<dbReference type="InterPro" id="IPR017850">
    <property type="entry name" value="Alkaline_phosphatase_core_sf"/>
</dbReference>
<evidence type="ECO:0000313" key="2">
    <source>
        <dbReference type="EMBL" id="ADJ15506.1"/>
    </source>
</evidence>
<keyword evidence="5" id="KW-1185">Reference proteome</keyword>
<evidence type="ECO:0000313" key="4">
    <source>
        <dbReference type="Proteomes" id="UP000000390"/>
    </source>
</evidence>
<dbReference type="KEGG" id="hje:HacjB3_10615"/>